<keyword evidence="1" id="KW-1133">Transmembrane helix</keyword>
<proteinExistence type="predicted"/>
<feature type="transmembrane region" description="Helical" evidence="1">
    <location>
        <begin position="32"/>
        <end position="53"/>
    </location>
</feature>
<evidence type="ECO:0000313" key="2">
    <source>
        <dbReference type="EMBL" id="HIX85649.1"/>
    </source>
</evidence>
<keyword evidence="1" id="KW-0472">Membrane</keyword>
<evidence type="ECO:0000313" key="3">
    <source>
        <dbReference type="Proteomes" id="UP000823847"/>
    </source>
</evidence>
<reference evidence="2" key="2">
    <citation type="submission" date="2021-04" db="EMBL/GenBank/DDBJ databases">
        <authorList>
            <person name="Gilroy R."/>
        </authorList>
    </citation>
    <scope>NUCLEOTIDE SEQUENCE</scope>
    <source>
        <strain evidence="2">ChiHecec2B26-12326</strain>
    </source>
</reference>
<dbReference type="EMBL" id="DXEN01000017">
    <property type="protein sequence ID" value="HIX85649.1"/>
    <property type="molecule type" value="Genomic_DNA"/>
</dbReference>
<name>A0A9D1XQJ5_9BACT</name>
<dbReference type="Pfam" id="PF20482">
    <property type="entry name" value="DUF6722"/>
    <property type="match status" value="1"/>
</dbReference>
<sequence>MKKEFGKWLMDIAKYMVTAILLSSVFENVERAGLFFLCLVFSGGILVAGLLLIKEPKKQVKERLFQKRRR</sequence>
<organism evidence="2 3">
    <name type="scientific">Candidatus Parabacteroides intestinigallinarum</name>
    <dbReference type="NCBI Taxonomy" id="2838722"/>
    <lineage>
        <taxon>Bacteria</taxon>
        <taxon>Pseudomonadati</taxon>
        <taxon>Bacteroidota</taxon>
        <taxon>Bacteroidia</taxon>
        <taxon>Bacteroidales</taxon>
        <taxon>Tannerellaceae</taxon>
        <taxon>Parabacteroides</taxon>
    </lineage>
</organism>
<accession>A0A9D1XQJ5</accession>
<protein>
    <submittedName>
        <fullName evidence="2">Uncharacterized protein</fullName>
    </submittedName>
</protein>
<gene>
    <name evidence="2" type="ORF">H9848_03425</name>
</gene>
<dbReference type="Proteomes" id="UP000823847">
    <property type="component" value="Unassembled WGS sequence"/>
</dbReference>
<evidence type="ECO:0000256" key="1">
    <source>
        <dbReference type="SAM" id="Phobius"/>
    </source>
</evidence>
<dbReference type="InterPro" id="IPR046568">
    <property type="entry name" value="DUF6722"/>
</dbReference>
<keyword evidence="1" id="KW-0812">Transmembrane</keyword>
<reference evidence="2" key="1">
    <citation type="journal article" date="2021" name="PeerJ">
        <title>Extensive microbial diversity within the chicken gut microbiome revealed by metagenomics and culture.</title>
        <authorList>
            <person name="Gilroy R."/>
            <person name="Ravi A."/>
            <person name="Getino M."/>
            <person name="Pursley I."/>
            <person name="Horton D.L."/>
            <person name="Alikhan N.F."/>
            <person name="Baker D."/>
            <person name="Gharbi K."/>
            <person name="Hall N."/>
            <person name="Watson M."/>
            <person name="Adriaenssens E.M."/>
            <person name="Foster-Nyarko E."/>
            <person name="Jarju S."/>
            <person name="Secka A."/>
            <person name="Antonio M."/>
            <person name="Oren A."/>
            <person name="Chaudhuri R.R."/>
            <person name="La Ragione R."/>
            <person name="Hildebrand F."/>
            <person name="Pallen M.J."/>
        </authorList>
    </citation>
    <scope>NUCLEOTIDE SEQUENCE</scope>
    <source>
        <strain evidence="2">ChiHecec2B26-12326</strain>
    </source>
</reference>
<comment type="caution">
    <text evidence="2">The sequence shown here is derived from an EMBL/GenBank/DDBJ whole genome shotgun (WGS) entry which is preliminary data.</text>
</comment>
<dbReference type="AlphaFoldDB" id="A0A9D1XQJ5"/>